<feature type="site" description="Positions MEP for the nucleophilic attack" evidence="7">
    <location>
        <position position="215"/>
    </location>
</feature>
<comment type="function">
    <text evidence="7">Catalyzes the formation of 4-diphosphocytidyl-2-C-methyl-D-erythritol from CTP and 2-C-methyl-D-erythritol 4-phosphate (MEP).</text>
</comment>
<dbReference type="GO" id="GO:0050518">
    <property type="term" value="F:2-C-methyl-D-erythritol 4-phosphate cytidylyltransferase activity"/>
    <property type="evidence" value="ECO:0007669"/>
    <property type="project" value="UniProtKB-EC"/>
</dbReference>
<organism evidence="8 9">
    <name type="scientific">Micrococcoides hystricis</name>
    <dbReference type="NCBI Taxonomy" id="1572761"/>
    <lineage>
        <taxon>Bacteria</taxon>
        <taxon>Bacillati</taxon>
        <taxon>Actinomycetota</taxon>
        <taxon>Actinomycetes</taxon>
        <taxon>Micrococcales</taxon>
        <taxon>Micrococcaceae</taxon>
        <taxon>Micrococcoides</taxon>
    </lineage>
</organism>
<keyword evidence="9" id="KW-1185">Reference proteome</keyword>
<evidence type="ECO:0000256" key="5">
    <source>
        <dbReference type="ARBA" id="ARBA00022695"/>
    </source>
</evidence>
<keyword evidence="5 7" id="KW-0548">Nucleotidyltransferase</keyword>
<name>A0ABV6PAZ8_9MICC</name>
<evidence type="ECO:0000313" key="9">
    <source>
        <dbReference type="Proteomes" id="UP001589862"/>
    </source>
</evidence>
<evidence type="ECO:0000256" key="2">
    <source>
        <dbReference type="ARBA" id="ARBA00004787"/>
    </source>
</evidence>
<comment type="pathway">
    <text evidence="2 7">Isoprenoid biosynthesis; isopentenyl diphosphate biosynthesis via DXP pathway; isopentenyl diphosphate from 1-deoxy-D-xylulose 5-phosphate: step 2/6.</text>
</comment>
<dbReference type="CDD" id="cd02516">
    <property type="entry name" value="CDP-ME_synthetase"/>
    <property type="match status" value="1"/>
</dbReference>
<evidence type="ECO:0000256" key="7">
    <source>
        <dbReference type="HAMAP-Rule" id="MF_00108"/>
    </source>
</evidence>
<accession>A0ABV6PAZ8</accession>
<dbReference type="InterPro" id="IPR029044">
    <property type="entry name" value="Nucleotide-diphossugar_trans"/>
</dbReference>
<evidence type="ECO:0000256" key="6">
    <source>
        <dbReference type="ARBA" id="ARBA00023229"/>
    </source>
</evidence>
<proteinExistence type="inferred from homology"/>
<keyword evidence="6 7" id="KW-0414">Isoprene biosynthesis</keyword>
<evidence type="ECO:0000256" key="3">
    <source>
        <dbReference type="ARBA" id="ARBA00009789"/>
    </source>
</evidence>
<dbReference type="EMBL" id="JBHLUB010000029">
    <property type="protein sequence ID" value="MFC0582299.1"/>
    <property type="molecule type" value="Genomic_DNA"/>
</dbReference>
<dbReference type="InterPro" id="IPR050088">
    <property type="entry name" value="IspD/TarI_cytidylyltransf_bact"/>
</dbReference>
<evidence type="ECO:0000313" key="8">
    <source>
        <dbReference type="EMBL" id="MFC0582299.1"/>
    </source>
</evidence>
<comment type="catalytic activity">
    <reaction evidence="1 7">
        <text>2-C-methyl-D-erythritol 4-phosphate + CTP + H(+) = 4-CDP-2-C-methyl-D-erythritol + diphosphate</text>
        <dbReference type="Rhea" id="RHEA:13429"/>
        <dbReference type="ChEBI" id="CHEBI:15378"/>
        <dbReference type="ChEBI" id="CHEBI:33019"/>
        <dbReference type="ChEBI" id="CHEBI:37563"/>
        <dbReference type="ChEBI" id="CHEBI:57823"/>
        <dbReference type="ChEBI" id="CHEBI:58262"/>
        <dbReference type="EC" id="2.7.7.60"/>
    </reaction>
</comment>
<feature type="site" description="Transition state stabilizer" evidence="7">
    <location>
        <position position="15"/>
    </location>
</feature>
<comment type="caution">
    <text evidence="8">The sequence shown here is derived from an EMBL/GenBank/DDBJ whole genome shotgun (WGS) entry which is preliminary data.</text>
</comment>
<sequence>MRTSLLIVAAGSGTRLGYGMPKAAVPLGGSTILEQCLARIPLTAFSQVVLIVPADSPELAETGRYFAEQNPDADIVVTTGGKTRAQSVANGMAKVTEGTDAVLIHDAARPLTPAGCFERVKTALAASADGVVTALPVVDTIKEVAADTVKRTVDRSNLVAVQTPQGFSVAALQEAQQHLTTLSPVEAESITDEAMLLERAGKIVKTVSGSALALKITTAADLHLAELLLTDLNSPKESTP</sequence>
<dbReference type="NCBIfam" id="TIGR00453">
    <property type="entry name" value="ispD"/>
    <property type="match status" value="1"/>
</dbReference>
<dbReference type="InterPro" id="IPR034683">
    <property type="entry name" value="IspD/TarI"/>
</dbReference>
<gene>
    <name evidence="7 8" type="primary">ispD</name>
    <name evidence="8" type="ORF">ACFFFR_07890</name>
</gene>
<feature type="site" description="Transition state stabilizer" evidence="7">
    <location>
        <position position="22"/>
    </location>
</feature>
<dbReference type="Gene3D" id="3.90.550.10">
    <property type="entry name" value="Spore Coat Polysaccharide Biosynthesis Protein SpsA, Chain A"/>
    <property type="match status" value="1"/>
</dbReference>
<evidence type="ECO:0000256" key="1">
    <source>
        <dbReference type="ARBA" id="ARBA00001282"/>
    </source>
</evidence>
<dbReference type="SUPFAM" id="SSF53448">
    <property type="entry name" value="Nucleotide-diphospho-sugar transferases"/>
    <property type="match status" value="1"/>
</dbReference>
<feature type="site" description="Positions MEP for the nucleophilic attack" evidence="7">
    <location>
        <position position="155"/>
    </location>
</feature>
<dbReference type="Pfam" id="PF01128">
    <property type="entry name" value="IspD"/>
    <property type="match status" value="1"/>
</dbReference>
<dbReference type="Proteomes" id="UP001589862">
    <property type="component" value="Unassembled WGS sequence"/>
</dbReference>
<dbReference type="HAMAP" id="MF_00108">
    <property type="entry name" value="IspD"/>
    <property type="match status" value="1"/>
</dbReference>
<evidence type="ECO:0000256" key="4">
    <source>
        <dbReference type="ARBA" id="ARBA00022679"/>
    </source>
</evidence>
<dbReference type="PROSITE" id="PS01295">
    <property type="entry name" value="ISPD"/>
    <property type="match status" value="1"/>
</dbReference>
<dbReference type="EC" id="2.7.7.60" evidence="7"/>
<dbReference type="RefSeq" id="WP_377459350.1">
    <property type="nucleotide sequence ID" value="NZ_JBHLUB010000029.1"/>
</dbReference>
<protein>
    <recommendedName>
        <fullName evidence="7">2-C-methyl-D-erythritol 4-phosphate cytidylyltransferase</fullName>
        <ecNumber evidence="7">2.7.7.60</ecNumber>
    </recommendedName>
    <alternativeName>
        <fullName evidence="7">4-diphosphocytidyl-2C-methyl-D-erythritol synthase</fullName>
    </alternativeName>
    <alternativeName>
        <fullName evidence="7">MEP cytidylyltransferase</fullName>
        <shortName evidence="7">MCT</shortName>
    </alternativeName>
</protein>
<dbReference type="InterPro" id="IPR018294">
    <property type="entry name" value="ISPD_synthase_CS"/>
</dbReference>
<dbReference type="InterPro" id="IPR001228">
    <property type="entry name" value="IspD"/>
</dbReference>
<dbReference type="PANTHER" id="PTHR32125">
    <property type="entry name" value="2-C-METHYL-D-ERYTHRITOL 4-PHOSPHATE CYTIDYLYLTRANSFERASE, CHLOROPLASTIC"/>
    <property type="match status" value="1"/>
</dbReference>
<reference evidence="8 9" key="1">
    <citation type="submission" date="2024-09" db="EMBL/GenBank/DDBJ databases">
        <authorList>
            <person name="Sun Q."/>
            <person name="Mori K."/>
        </authorList>
    </citation>
    <scope>NUCLEOTIDE SEQUENCE [LARGE SCALE GENOMIC DNA]</scope>
    <source>
        <strain evidence="8 9">NCAIM B.02604</strain>
    </source>
</reference>
<keyword evidence="4 7" id="KW-0808">Transferase</keyword>
<comment type="similarity">
    <text evidence="3 7">Belongs to the IspD/TarI cytidylyltransferase family. IspD subfamily.</text>
</comment>
<dbReference type="PANTHER" id="PTHR32125:SF4">
    <property type="entry name" value="2-C-METHYL-D-ERYTHRITOL 4-PHOSPHATE CYTIDYLYLTRANSFERASE, CHLOROPLASTIC"/>
    <property type="match status" value="1"/>
</dbReference>